<dbReference type="Gene3D" id="1.20.1250.40">
    <property type="match status" value="1"/>
</dbReference>
<dbReference type="Proteomes" id="UP000800235">
    <property type="component" value="Unassembled WGS sequence"/>
</dbReference>
<dbReference type="PANTHER" id="PTHR15561:SF0">
    <property type="entry name" value="DNA-DIRECTED RNA POLYMERASE III SUBUNIT RPC9"/>
    <property type="match status" value="1"/>
</dbReference>
<feature type="region of interest" description="Disordered" evidence="7">
    <location>
        <begin position="53"/>
        <end position="74"/>
    </location>
</feature>
<dbReference type="OrthoDB" id="1746530at2759"/>
<comment type="caution">
    <text evidence="8">The sequence shown here is derived from an EMBL/GenBank/DDBJ whole genome shotgun (WGS) entry which is preliminary data.</text>
</comment>
<evidence type="ECO:0000256" key="2">
    <source>
        <dbReference type="ARBA" id="ARBA00006898"/>
    </source>
</evidence>
<protein>
    <recommendedName>
        <fullName evidence="3">DNA-directed RNA polymerase III subunit RPC9</fullName>
    </recommendedName>
</protein>
<gene>
    <name evidence="8" type="ORF">EJ08DRAFT_356917</name>
</gene>
<evidence type="ECO:0000256" key="5">
    <source>
        <dbReference type="ARBA" id="ARBA00023163"/>
    </source>
</evidence>
<dbReference type="GO" id="GO:0000166">
    <property type="term" value="F:nucleotide binding"/>
    <property type="evidence" value="ECO:0007669"/>
    <property type="project" value="InterPro"/>
</dbReference>
<evidence type="ECO:0000256" key="6">
    <source>
        <dbReference type="ARBA" id="ARBA00023242"/>
    </source>
</evidence>
<dbReference type="Pfam" id="PF03874">
    <property type="entry name" value="RNA_pol_Rpb4"/>
    <property type="match status" value="1"/>
</dbReference>
<dbReference type="SUPFAM" id="SSF47819">
    <property type="entry name" value="HRDC-like"/>
    <property type="match status" value="1"/>
</dbReference>
<keyword evidence="4" id="KW-0240">DNA-directed RNA polymerase</keyword>
<evidence type="ECO:0000256" key="1">
    <source>
        <dbReference type="ARBA" id="ARBA00004123"/>
    </source>
</evidence>
<proteinExistence type="inferred from homology"/>
<dbReference type="GO" id="GO:0006384">
    <property type="term" value="P:transcription initiation at RNA polymerase III promoter"/>
    <property type="evidence" value="ECO:0007669"/>
    <property type="project" value="InterPro"/>
</dbReference>
<dbReference type="AlphaFoldDB" id="A0A9P4NMQ8"/>
<keyword evidence="9" id="KW-1185">Reference proteome</keyword>
<dbReference type="InterPro" id="IPR010997">
    <property type="entry name" value="HRDC-like_sf"/>
</dbReference>
<organism evidence="8 9">
    <name type="scientific">Tothia fuscella</name>
    <dbReference type="NCBI Taxonomy" id="1048955"/>
    <lineage>
        <taxon>Eukaryota</taxon>
        <taxon>Fungi</taxon>
        <taxon>Dikarya</taxon>
        <taxon>Ascomycota</taxon>
        <taxon>Pezizomycotina</taxon>
        <taxon>Dothideomycetes</taxon>
        <taxon>Pleosporomycetidae</taxon>
        <taxon>Venturiales</taxon>
        <taxon>Cylindrosympodiaceae</taxon>
        <taxon>Tothia</taxon>
    </lineage>
</organism>
<dbReference type="InterPro" id="IPR038846">
    <property type="entry name" value="RPC9"/>
</dbReference>
<evidence type="ECO:0000313" key="9">
    <source>
        <dbReference type="Proteomes" id="UP000800235"/>
    </source>
</evidence>
<dbReference type="PANTHER" id="PTHR15561">
    <property type="entry name" value="CALCITONIN GENE-RELATED PEPTIDE-RECEPTOR COMPONENT PROTEIN"/>
    <property type="match status" value="1"/>
</dbReference>
<evidence type="ECO:0000256" key="3">
    <source>
        <dbReference type="ARBA" id="ARBA00016672"/>
    </source>
</evidence>
<evidence type="ECO:0000313" key="8">
    <source>
        <dbReference type="EMBL" id="KAF2427423.1"/>
    </source>
</evidence>
<dbReference type="EMBL" id="MU007060">
    <property type="protein sequence ID" value="KAF2427423.1"/>
    <property type="molecule type" value="Genomic_DNA"/>
</dbReference>
<accession>A0A9P4NMQ8</accession>
<reference evidence="8" key="1">
    <citation type="journal article" date="2020" name="Stud. Mycol.">
        <title>101 Dothideomycetes genomes: a test case for predicting lifestyles and emergence of pathogens.</title>
        <authorList>
            <person name="Haridas S."/>
            <person name="Albert R."/>
            <person name="Binder M."/>
            <person name="Bloem J."/>
            <person name="Labutti K."/>
            <person name="Salamov A."/>
            <person name="Andreopoulos B."/>
            <person name="Baker S."/>
            <person name="Barry K."/>
            <person name="Bills G."/>
            <person name="Bluhm B."/>
            <person name="Cannon C."/>
            <person name="Castanera R."/>
            <person name="Culley D."/>
            <person name="Daum C."/>
            <person name="Ezra D."/>
            <person name="Gonzalez J."/>
            <person name="Henrissat B."/>
            <person name="Kuo A."/>
            <person name="Liang C."/>
            <person name="Lipzen A."/>
            <person name="Lutzoni F."/>
            <person name="Magnuson J."/>
            <person name="Mondo S."/>
            <person name="Nolan M."/>
            <person name="Ohm R."/>
            <person name="Pangilinan J."/>
            <person name="Park H.-J."/>
            <person name="Ramirez L."/>
            <person name="Alfaro M."/>
            <person name="Sun H."/>
            <person name="Tritt A."/>
            <person name="Yoshinaga Y."/>
            <person name="Zwiers L.-H."/>
            <person name="Turgeon B."/>
            <person name="Goodwin S."/>
            <person name="Spatafora J."/>
            <person name="Crous P."/>
            <person name="Grigoriev I."/>
        </authorList>
    </citation>
    <scope>NUCLEOTIDE SEQUENCE</scope>
    <source>
        <strain evidence="8">CBS 130266</strain>
    </source>
</reference>
<dbReference type="InterPro" id="IPR005574">
    <property type="entry name" value="Rpb4/RPC9"/>
</dbReference>
<name>A0A9P4NMQ8_9PEZI</name>
<feature type="region of interest" description="Disordered" evidence="7">
    <location>
        <begin position="138"/>
        <end position="171"/>
    </location>
</feature>
<keyword evidence="6" id="KW-0539">Nucleus</keyword>
<dbReference type="GO" id="GO:0005666">
    <property type="term" value="C:RNA polymerase III complex"/>
    <property type="evidence" value="ECO:0007669"/>
    <property type="project" value="InterPro"/>
</dbReference>
<comment type="similarity">
    <text evidence="2">Belongs to the eukaryotic RPC9 RNA polymerase subunit family.</text>
</comment>
<keyword evidence="5" id="KW-0804">Transcription</keyword>
<comment type="subcellular location">
    <subcellularLocation>
        <location evidence="1">Nucleus</location>
    </subcellularLocation>
</comment>
<sequence length="171" mass="18375">MQIIDPGRKHITNAEISTHVTSLLAKYTSENRTASGPNFPIPESLTRVLKDVSSALSSQPSTTTSSSSSTPTSILVTTGKLGKELRGFAPKLLSSEICQIVNLRPKDRVELGVIVEELDERMRQDTQDRLLEIVRRGGEGGEVEGDGQGNVNGDVEMNREVNGVNGSEGGK</sequence>
<evidence type="ECO:0000256" key="4">
    <source>
        <dbReference type="ARBA" id="ARBA00022478"/>
    </source>
</evidence>
<evidence type="ECO:0000256" key="7">
    <source>
        <dbReference type="SAM" id="MobiDB-lite"/>
    </source>
</evidence>
<dbReference type="InterPro" id="IPR038324">
    <property type="entry name" value="Rpb4/RPC9_sf"/>
</dbReference>